<organism evidence="5 6">
    <name type="scientific">Aquipuribacter hungaricus</name>
    <dbReference type="NCBI Taxonomy" id="545624"/>
    <lineage>
        <taxon>Bacteria</taxon>
        <taxon>Bacillati</taxon>
        <taxon>Actinomycetota</taxon>
        <taxon>Actinomycetes</taxon>
        <taxon>Micrococcales</taxon>
        <taxon>Intrasporangiaceae</taxon>
        <taxon>Aquipuribacter</taxon>
    </lineage>
</organism>
<evidence type="ECO:0000313" key="5">
    <source>
        <dbReference type="EMBL" id="MFC3689360.1"/>
    </source>
</evidence>
<dbReference type="EMBL" id="JBHRWW010000009">
    <property type="protein sequence ID" value="MFC3689360.1"/>
    <property type="molecule type" value="Genomic_DNA"/>
</dbReference>
<dbReference type="PROSITE" id="PS51318">
    <property type="entry name" value="TAT"/>
    <property type="match status" value="1"/>
</dbReference>
<dbReference type="Proteomes" id="UP001595685">
    <property type="component" value="Unassembled WGS sequence"/>
</dbReference>
<comment type="caution">
    <text evidence="5">The sequence shown here is derived from an EMBL/GenBank/DDBJ whole genome shotgun (WGS) entry which is preliminary data.</text>
</comment>
<dbReference type="PANTHER" id="PTHR43649">
    <property type="entry name" value="ARABINOSE-BINDING PROTEIN-RELATED"/>
    <property type="match status" value="1"/>
</dbReference>
<name>A0ABV7WHK4_9MICO</name>
<evidence type="ECO:0000256" key="1">
    <source>
        <dbReference type="ARBA" id="ARBA00004196"/>
    </source>
</evidence>
<proteinExistence type="inferred from homology"/>
<evidence type="ECO:0000256" key="4">
    <source>
        <dbReference type="ARBA" id="ARBA00022729"/>
    </source>
</evidence>
<protein>
    <submittedName>
        <fullName evidence="5">ABC transporter substrate-binding protein</fullName>
    </submittedName>
</protein>
<gene>
    <name evidence="5" type="ORF">ACFOLH_13505</name>
</gene>
<dbReference type="RefSeq" id="WP_340293858.1">
    <property type="nucleotide sequence ID" value="NZ_JBBEOI010000125.1"/>
</dbReference>
<evidence type="ECO:0000313" key="6">
    <source>
        <dbReference type="Proteomes" id="UP001595685"/>
    </source>
</evidence>
<reference evidence="6" key="1">
    <citation type="journal article" date="2019" name="Int. J. Syst. Evol. Microbiol.">
        <title>The Global Catalogue of Microorganisms (GCM) 10K type strain sequencing project: providing services to taxonomists for standard genome sequencing and annotation.</title>
        <authorList>
            <consortium name="The Broad Institute Genomics Platform"/>
            <consortium name="The Broad Institute Genome Sequencing Center for Infectious Disease"/>
            <person name="Wu L."/>
            <person name="Ma J."/>
        </authorList>
    </citation>
    <scope>NUCLEOTIDE SEQUENCE [LARGE SCALE GENOMIC DNA]</scope>
    <source>
        <strain evidence="6">NCAIM B.02333</strain>
    </source>
</reference>
<dbReference type="PANTHER" id="PTHR43649:SF31">
    <property type="entry name" value="SN-GLYCEROL-3-PHOSPHATE-BINDING PERIPLASMIC PROTEIN UGPB"/>
    <property type="match status" value="1"/>
</dbReference>
<keyword evidence="3" id="KW-0813">Transport</keyword>
<comment type="similarity">
    <text evidence="2">Belongs to the bacterial solute-binding protein 1 family.</text>
</comment>
<dbReference type="SUPFAM" id="SSF53850">
    <property type="entry name" value="Periplasmic binding protein-like II"/>
    <property type="match status" value="1"/>
</dbReference>
<dbReference type="InterPro" id="IPR006311">
    <property type="entry name" value="TAT_signal"/>
</dbReference>
<accession>A0ABV7WHK4</accession>
<dbReference type="Pfam" id="PF01547">
    <property type="entry name" value="SBP_bac_1"/>
    <property type="match status" value="1"/>
</dbReference>
<dbReference type="InterPro" id="IPR050490">
    <property type="entry name" value="Bact_solute-bd_prot1"/>
</dbReference>
<sequence length="445" mass="48384">MPTHPRPAALPSRLPDLHALQSAFARRSLLRGAGAVGAVGALSACGSDDAGGGGDGEATTLGSRFGDEVPRAAEDAVIAAFTEASGIEVTPNVQDNETFQESINSYLQGNPDDVFTWFAGFRGRFFDDQGLVGDLTDVWTDIEDGFTPAFKEASSNGDKQILVPVLNYPWAVFYRKSLFEENGYTVPETRDDLIALCEQVQADGLVPFAFGDADGWPAMGTFDILNMRLNGYDFHISLMAGDEDWDGDEVRAVFEEWATLLPFHQEDPVGRTWQDAAASLLQKESAMYILGMFVGEQFPEGEERDDLDFFTFPALDDEIGNGALDAPIDGYMMVADPQDEAAAKDFLRFLGSKEAGELFLAENPNNIAAHLEADTSGYSALQQKAAELIGSAENIAQFLDRDTRPDFASTIVIPALQKFLQDPEDIDGVLTDLQAGKERLFVEEG</sequence>
<dbReference type="InterPro" id="IPR006059">
    <property type="entry name" value="SBP"/>
</dbReference>
<keyword evidence="4" id="KW-0732">Signal</keyword>
<dbReference type="Gene3D" id="3.40.190.10">
    <property type="entry name" value="Periplasmic binding protein-like II"/>
    <property type="match status" value="2"/>
</dbReference>
<evidence type="ECO:0000256" key="3">
    <source>
        <dbReference type="ARBA" id="ARBA00022448"/>
    </source>
</evidence>
<evidence type="ECO:0000256" key="2">
    <source>
        <dbReference type="ARBA" id="ARBA00008520"/>
    </source>
</evidence>
<keyword evidence="6" id="KW-1185">Reference proteome</keyword>
<comment type="subcellular location">
    <subcellularLocation>
        <location evidence="1">Cell envelope</location>
    </subcellularLocation>
</comment>